<keyword evidence="4" id="KW-0547">Nucleotide-binding</keyword>
<dbReference type="Gene3D" id="3.40.50.300">
    <property type="entry name" value="P-loop containing nucleotide triphosphate hydrolases"/>
    <property type="match status" value="1"/>
</dbReference>
<evidence type="ECO:0000256" key="6">
    <source>
        <dbReference type="ARBA" id="ARBA00022989"/>
    </source>
</evidence>
<dbReference type="InterPro" id="IPR027417">
    <property type="entry name" value="P-loop_NTPase"/>
</dbReference>
<proteinExistence type="predicted"/>
<evidence type="ECO:0000259" key="10">
    <source>
        <dbReference type="PROSITE" id="PS50929"/>
    </source>
</evidence>
<dbReference type="GO" id="GO:0005524">
    <property type="term" value="F:ATP binding"/>
    <property type="evidence" value="ECO:0007669"/>
    <property type="project" value="UniProtKB-KW"/>
</dbReference>
<accession>A0ABW7G666</accession>
<evidence type="ECO:0000256" key="5">
    <source>
        <dbReference type="ARBA" id="ARBA00022840"/>
    </source>
</evidence>
<dbReference type="PROSITE" id="PS50929">
    <property type="entry name" value="ABC_TM1F"/>
    <property type="match status" value="1"/>
</dbReference>
<protein>
    <submittedName>
        <fullName evidence="11">ABC transporter ATP-binding protein</fullName>
    </submittedName>
</protein>
<dbReference type="InterPro" id="IPR003439">
    <property type="entry name" value="ABC_transporter-like_ATP-bd"/>
</dbReference>
<dbReference type="InterPro" id="IPR036640">
    <property type="entry name" value="ABC1_TM_sf"/>
</dbReference>
<evidence type="ECO:0000256" key="2">
    <source>
        <dbReference type="ARBA" id="ARBA00022475"/>
    </source>
</evidence>
<reference evidence="11 12" key="1">
    <citation type="submission" date="2024-09" db="EMBL/GenBank/DDBJ databases">
        <title>Novel species of the genus Pelomonas and Roseateles isolated from streams.</title>
        <authorList>
            <person name="Lu H."/>
        </authorList>
    </citation>
    <scope>NUCLEOTIDE SEQUENCE [LARGE SCALE GENOMIC DNA]</scope>
    <source>
        <strain evidence="11 12">BYS96W</strain>
    </source>
</reference>
<keyword evidence="12" id="KW-1185">Reference proteome</keyword>
<dbReference type="SUPFAM" id="SSF52540">
    <property type="entry name" value="P-loop containing nucleoside triphosphate hydrolases"/>
    <property type="match status" value="1"/>
</dbReference>
<feature type="transmembrane region" description="Helical" evidence="8">
    <location>
        <begin position="183"/>
        <end position="202"/>
    </location>
</feature>
<dbReference type="SMART" id="SM00382">
    <property type="entry name" value="AAA"/>
    <property type="match status" value="1"/>
</dbReference>
<dbReference type="Pfam" id="PF00005">
    <property type="entry name" value="ABC_tran"/>
    <property type="match status" value="1"/>
</dbReference>
<evidence type="ECO:0000256" key="1">
    <source>
        <dbReference type="ARBA" id="ARBA00004651"/>
    </source>
</evidence>
<comment type="caution">
    <text evidence="11">The sequence shown here is derived from an EMBL/GenBank/DDBJ whole genome shotgun (WGS) entry which is preliminary data.</text>
</comment>
<feature type="transmembrane region" description="Helical" evidence="8">
    <location>
        <begin position="39"/>
        <end position="62"/>
    </location>
</feature>
<organism evidence="11 12">
    <name type="scientific">Pelomonas nitida</name>
    <dbReference type="NCBI Taxonomy" id="3299027"/>
    <lineage>
        <taxon>Bacteria</taxon>
        <taxon>Pseudomonadati</taxon>
        <taxon>Pseudomonadota</taxon>
        <taxon>Betaproteobacteria</taxon>
        <taxon>Burkholderiales</taxon>
        <taxon>Sphaerotilaceae</taxon>
        <taxon>Roseateles</taxon>
    </lineage>
</organism>
<evidence type="ECO:0000313" key="11">
    <source>
        <dbReference type="EMBL" id="MFG6457395.1"/>
    </source>
</evidence>
<dbReference type="EMBL" id="JBIGIA010000007">
    <property type="protein sequence ID" value="MFG6457395.1"/>
    <property type="molecule type" value="Genomic_DNA"/>
</dbReference>
<dbReference type="PROSITE" id="PS00211">
    <property type="entry name" value="ABC_TRANSPORTER_1"/>
    <property type="match status" value="1"/>
</dbReference>
<keyword evidence="6 8" id="KW-1133">Transmembrane helix</keyword>
<comment type="subcellular location">
    <subcellularLocation>
        <location evidence="1">Cell membrane</location>
        <topology evidence="1">Multi-pass membrane protein</topology>
    </subcellularLocation>
</comment>
<dbReference type="InterPro" id="IPR039421">
    <property type="entry name" value="Type_1_exporter"/>
</dbReference>
<evidence type="ECO:0000256" key="3">
    <source>
        <dbReference type="ARBA" id="ARBA00022692"/>
    </source>
</evidence>
<keyword evidence="5 11" id="KW-0067">ATP-binding</keyword>
<dbReference type="InterPro" id="IPR003593">
    <property type="entry name" value="AAA+_ATPase"/>
</dbReference>
<keyword evidence="3 8" id="KW-0812">Transmembrane</keyword>
<dbReference type="Proteomes" id="UP001606305">
    <property type="component" value="Unassembled WGS sequence"/>
</dbReference>
<dbReference type="Gene3D" id="1.20.1560.10">
    <property type="entry name" value="ABC transporter type 1, transmembrane domain"/>
    <property type="match status" value="1"/>
</dbReference>
<evidence type="ECO:0000259" key="9">
    <source>
        <dbReference type="PROSITE" id="PS50893"/>
    </source>
</evidence>
<feature type="transmembrane region" description="Helical" evidence="8">
    <location>
        <begin position="155"/>
        <end position="177"/>
    </location>
</feature>
<dbReference type="Pfam" id="PF00664">
    <property type="entry name" value="ABC_membrane"/>
    <property type="match status" value="1"/>
</dbReference>
<keyword evidence="2" id="KW-1003">Cell membrane</keyword>
<gene>
    <name evidence="11" type="ORF">ACG00X_11175</name>
</gene>
<evidence type="ECO:0000256" key="4">
    <source>
        <dbReference type="ARBA" id="ARBA00022741"/>
    </source>
</evidence>
<dbReference type="PROSITE" id="PS50893">
    <property type="entry name" value="ABC_TRANSPORTER_2"/>
    <property type="match status" value="1"/>
</dbReference>
<dbReference type="SUPFAM" id="SSF90123">
    <property type="entry name" value="ABC transporter transmembrane region"/>
    <property type="match status" value="1"/>
</dbReference>
<dbReference type="InterPro" id="IPR011527">
    <property type="entry name" value="ABC1_TM_dom"/>
</dbReference>
<feature type="domain" description="ABC transporter" evidence="9">
    <location>
        <begin position="364"/>
        <end position="605"/>
    </location>
</feature>
<feature type="transmembrane region" description="Helical" evidence="8">
    <location>
        <begin position="269"/>
        <end position="290"/>
    </location>
</feature>
<dbReference type="PANTHER" id="PTHR43394">
    <property type="entry name" value="ATP-DEPENDENT PERMEASE MDL1, MITOCHONDRIAL"/>
    <property type="match status" value="1"/>
</dbReference>
<dbReference type="InterPro" id="IPR017871">
    <property type="entry name" value="ABC_transporter-like_CS"/>
</dbReference>
<sequence length="615" mass="66919">MVSRFERLVDPYPELAAGAPPGSFFAFLWRCADGVRRHLFVVMLFTAGIAAAEAWLFSLMASLVDWLSSQKPAELWSRPQPVVLMLLGVLAVSVALTAAQALTKYQGVFGNFPMRLRWIFHRRMLAQSLAFFGDEFAGRIATKVMQTALAVRDTWLIVVDILVYVGVYFGTMVAIVASFDARLMVPFAVWLGMYLLALRFFVPRLGRIAQAQADARSLMTGRITDAYTNIATVKLFAHGRREASYAKAAMQDFMLTAYGQMRLVTGFEIVNALLSALLVGSTALLALWLWSESAVGAGAVAAATAMAMRLNGISHWVMWEMASLFEHIGTVQDGLATLSKPQAIADASGATELTVRRDGAGGEVRFESLRFAYPNGKVVVDGLDLTIKPGEKIGLVGRSGAGKSTLVNLLLRLYDLPENGGRITIDGQDIARVTQDSLRRHIGMVTQDTSLLHRSVADNILYGRPDASDDDMRRAAERAHADDFIATLSDPKGRTGFEAHVGERGVKLSGGQRQRIAIARVMLKDAPILLLDEATSALDSEVEAAIQQSLYSLMEGKTVVAIAHRLSTIAALDRLIVMDAGRIVEQGSHAELLAMNGIYARLWAHQSGGFLGLDD</sequence>
<keyword evidence="7 8" id="KW-0472">Membrane</keyword>
<feature type="domain" description="ABC transmembrane type-1" evidence="10">
    <location>
        <begin position="40"/>
        <end position="312"/>
    </location>
</feature>
<evidence type="ECO:0000313" key="12">
    <source>
        <dbReference type="Proteomes" id="UP001606305"/>
    </source>
</evidence>
<evidence type="ECO:0000256" key="8">
    <source>
        <dbReference type="SAM" id="Phobius"/>
    </source>
</evidence>
<feature type="transmembrane region" description="Helical" evidence="8">
    <location>
        <begin position="82"/>
        <end position="102"/>
    </location>
</feature>
<evidence type="ECO:0000256" key="7">
    <source>
        <dbReference type="ARBA" id="ARBA00023136"/>
    </source>
</evidence>
<name>A0ABW7G666_9BURK</name>
<dbReference type="RefSeq" id="WP_394488351.1">
    <property type="nucleotide sequence ID" value="NZ_JBIGIA010000007.1"/>
</dbReference>
<dbReference type="PANTHER" id="PTHR43394:SF1">
    <property type="entry name" value="ATP-BINDING CASSETTE SUB-FAMILY B MEMBER 10, MITOCHONDRIAL"/>
    <property type="match status" value="1"/>
</dbReference>